<keyword evidence="5" id="KW-0812">Transmembrane</keyword>
<dbReference type="GO" id="GO:0046872">
    <property type="term" value="F:metal ion binding"/>
    <property type="evidence" value="ECO:0007669"/>
    <property type="project" value="UniProtKB-KW"/>
</dbReference>
<dbReference type="RefSeq" id="WP_004074284.1">
    <property type="nucleotide sequence ID" value="NZ_CM001488.1"/>
</dbReference>
<keyword evidence="3" id="KW-0547">Nucleotide-binding</keyword>
<keyword evidence="4" id="KW-0460">Magnesium</keyword>
<keyword evidence="6" id="KW-0808">Transferase</keyword>
<feature type="binding site" evidence="4">
    <location>
        <position position="33"/>
    </location>
    <ligand>
        <name>a divalent metal cation</name>
        <dbReference type="ChEBI" id="CHEBI:60240"/>
    </ligand>
</feature>
<dbReference type="STRING" id="879212.DespoDRAFT_02867"/>
<name>I5B5C2_9BACT</name>
<dbReference type="GO" id="GO:0005524">
    <property type="term" value="F:ATP binding"/>
    <property type="evidence" value="ECO:0007669"/>
    <property type="project" value="UniProtKB-KW"/>
</dbReference>
<keyword evidence="6" id="KW-0418">Kinase</keyword>
<dbReference type="PANTHER" id="PTHR34299">
    <property type="entry name" value="DIACYLGLYCEROL KINASE"/>
    <property type="match status" value="1"/>
</dbReference>
<dbReference type="Gene3D" id="1.10.3830.10">
    <property type="entry name" value="Diacylglycerol kinase (DAGK) domain"/>
    <property type="match status" value="1"/>
</dbReference>
<dbReference type="InterPro" id="IPR000829">
    <property type="entry name" value="DAGK"/>
</dbReference>
<accession>I5B5C2</accession>
<proteinExistence type="predicted"/>
<keyword evidence="5" id="KW-0472">Membrane</keyword>
<reference evidence="6 7" key="2">
    <citation type="submission" date="2012-02" db="EMBL/GenBank/DDBJ databases">
        <title>Improved High-Quality Draft sequence of Desulfobacter postgatei 2ac9.</title>
        <authorList>
            <consortium name="US DOE Joint Genome Institute"/>
            <person name="Lucas S."/>
            <person name="Han J."/>
            <person name="Lapidus A."/>
            <person name="Cheng J.-F."/>
            <person name="Goodwin L."/>
            <person name="Pitluck S."/>
            <person name="Peters L."/>
            <person name="Ovchinnikova G."/>
            <person name="Held B."/>
            <person name="Detter J.C."/>
            <person name="Han C."/>
            <person name="Tapia R."/>
            <person name="Land M."/>
            <person name="Hauser L."/>
            <person name="Kyrpides N."/>
            <person name="Ivanova N."/>
            <person name="Pagani I."/>
            <person name="Orellana R."/>
            <person name="Lovley D."/>
            <person name="Woyke T."/>
        </authorList>
    </citation>
    <scope>NUCLEOTIDE SEQUENCE [LARGE SCALE GENOMIC DNA]</scope>
    <source>
        <strain evidence="6 7">2ac9</strain>
    </source>
</reference>
<evidence type="ECO:0000313" key="6">
    <source>
        <dbReference type="EMBL" id="EIM64685.1"/>
    </source>
</evidence>
<dbReference type="PANTHER" id="PTHR34299:SF1">
    <property type="entry name" value="DIACYLGLYCEROL KINASE"/>
    <property type="match status" value="1"/>
</dbReference>
<reference evidence="6 7" key="1">
    <citation type="submission" date="2011-09" db="EMBL/GenBank/DDBJ databases">
        <authorList>
            <consortium name="US DOE Joint Genome Institute (JGI-PGF)"/>
            <person name="Lucas S."/>
            <person name="Han J."/>
            <person name="Lapidus A."/>
            <person name="Cheng J.-F."/>
            <person name="Goodwin L."/>
            <person name="Pitluck S."/>
            <person name="Peters L."/>
            <person name="Land M.L."/>
            <person name="Hauser L."/>
            <person name="Orellana R."/>
            <person name="Lovley D."/>
            <person name="Woyke T.J."/>
        </authorList>
    </citation>
    <scope>NUCLEOTIDE SEQUENCE [LARGE SCALE GENOMIC DNA]</scope>
    <source>
        <strain evidence="6 7">2ac9</strain>
    </source>
</reference>
<feature type="binding site" evidence="4">
    <location>
        <position position="80"/>
    </location>
    <ligand>
        <name>a divalent metal cation</name>
        <dbReference type="ChEBI" id="CHEBI:60240"/>
    </ligand>
</feature>
<comment type="cofactor">
    <cofactor evidence="4">
        <name>Mg(2+)</name>
        <dbReference type="ChEBI" id="CHEBI:18420"/>
    </cofactor>
    <text evidence="4">Mn(2+), Zn(2+), Cd(2+) and Co(2+) support activity to lesser extents.</text>
</comment>
<feature type="transmembrane region" description="Helical" evidence="5">
    <location>
        <begin position="59"/>
        <end position="79"/>
    </location>
</feature>
<evidence type="ECO:0000256" key="4">
    <source>
        <dbReference type="PIRSR" id="PIRSR600829-4"/>
    </source>
</evidence>
<dbReference type="Proteomes" id="UP000005778">
    <property type="component" value="Chromosome"/>
</dbReference>
<feature type="binding site" evidence="3">
    <location>
        <position position="80"/>
    </location>
    <ligand>
        <name>ATP</name>
        <dbReference type="ChEBI" id="CHEBI:30616"/>
    </ligand>
</feature>
<keyword evidence="5" id="KW-1133">Transmembrane helix</keyword>
<dbReference type="AlphaFoldDB" id="I5B5C2"/>
<evidence type="ECO:0000256" key="2">
    <source>
        <dbReference type="PIRSR" id="PIRSR600829-2"/>
    </source>
</evidence>
<dbReference type="GO" id="GO:0016301">
    <property type="term" value="F:kinase activity"/>
    <property type="evidence" value="ECO:0007669"/>
    <property type="project" value="UniProtKB-KW"/>
</dbReference>
<dbReference type="EMBL" id="CM001488">
    <property type="protein sequence ID" value="EIM64685.1"/>
    <property type="molecule type" value="Genomic_DNA"/>
</dbReference>
<gene>
    <name evidence="6" type="ORF">DespoDRAFT_02867</name>
</gene>
<keyword evidence="3" id="KW-0067">ATP-binding</keyword>
<organism evidence="6 7">
    <name type="scientific">Desulfobacter postgatei 2ac9</name>
    <dbReference type="NCBI Taxonomy" id="879212"/>
    <lineage>
        <taxon>Bacteria</taxon>
        <taxon>Pseudomonadati</taxon>
        <taxon>Thermodesulfobacteriota</taxon>
        <taxon>Desulfobacteria</taxon>
        <taxon>Desulfobacterales</taxon>
        <taxon>Desulfobacteraceae</taxon>
        <taxon>Desulfobacter</taxon>
    </lineage>
</organism>
<evidence type="ECO:0000313" key="7">
    <source>
        <dbReference type="Proteomes" id="UP000005778"/>
    </source>
</evidence>
<feature type="transmembrane region" description="Helical" evidence="5">
    <location>
        <begin position="100"/>
        <end position="118"/>
    </location>
</feature>
<protein>
    <submittedName>
        <fullName evidence="6">Diacylglycerol kinase</fullName>
    </submittedName>
</protein>
<feature type="active site" description="Proton acceptor" evidence="1">
    <location>
        <position position="73"/>
    </location>
</feature>
<dbReference type="eggNOG" id="COG0818">
    <property type="taxonomic scope" value="Bacteria"/>
</dbReference>
<evidence type="ECO:0000256" key="3">
    <source>
        <dbReference type="PIRSR" id="PIRSR600829-3"/>
    </source>
</evidence>
<feature type="transmembrane region" description="Helical" evidence="5">
    <location>
        <begin position="36"/>
        <end position="53"/>
    </location>
</feature>
<sequence>MRNKFLGTGEPGYNPLRKMRVILAGLRFVFRYELTVAYKLVLSTIILILAFIFRQWLDFEIILLATGLVVVTEMLNTAIEAICDFVEIRENEKIKAIKDVGAAAVGISILIWLVVMIFNGAHLISIICGYNIEYVIANNIATFS</sequence>
<dbReference type="GO" id="GO:0016020">
    <property type="term" value="C:membrane"/>
    <property type="evidence" value="ECO:0007669"/>
    <property type="project" value="InterPro"/>
</dbReference>
<dbReference type="OrthoDB" id="9796011at2"/>
<feature type="binding site" evidence="2">
    <location>
        <position position="73"/>
    </location>
    <ligand>
        <name>substrate</name>
    </ligand>
</feature>
<dbReference type="CDD" id="cd14263">
    <property type="entry name" value="DAGK_IM_like"/>
    <property type="match status" value="1"/>
</dbReference>
<evidence type="ECO:0000256" key="1">
    <source>
        <dbReference type="PIRSR" id="PIRSR600829-1"/>
    </source>
</evidence>
<dbReference type="HOGENOM" id="CLU_112343_1_0_7"/>
<dbReference type="GO" id="GO:0008654">
    <property type="term" value="P:phospholipid biosynthetic process"/>
    <property type="evidence" value="ECO:0007669"/>
    <property type="project" value="InterPro"/>
</dbReference>
<dbReference type="Pfam" id="PF01219">
    <property type="entry name" value="DAGK_prokar"/>
    <property type="match status" value="1"/>
</dbReference>
<feature type="binding site" evidence="3">
    <location>
        <begin position="98"/>
        <end position="99"/>
    </location>
    <ligand>
        <name>ATP</name>
        <dbReference type="ChEBI" id="CHEBI:30616"/>
    </ligand>
</feature>
<evidence type="ECO:0000256" key="5">
    <source>
        <dbReference type="SAM" id="Phobius"/>
    </source>
</evidence>
<feature type="binding site" evidence="3">
    <location>
        <position position="33"/>
    </location>
    <ligand>
        <name>ATP</name>
        <dbReference type="ChEBI" id="CHEBI:30616"/>
    </ligand>
</feature>
<keyword evidence="4" id="KW-0479">Metal-binding</keyword>
<keyword evidence="7" id="KW-1185">Reference proteome</keyword>